<dbReference type="Proteomes" id="UP000600365">
    <property type="component" value="Unassembled WGS sequence"/>
</dbReference>
<proteinExistence type="predicted"/>
<comment type="caution">
    <text evidence="2">The sequence shown here is derived from an EMBL/GenBank/DDBJ whole genome shotgun (WGS) entry which is preliminary data.</text>
</comment>
<dbReference type="Gene3D" id="3.20.20.300">
    <property type="entry name" value="Glycoside hydrolase, family 3, N-terminal domain"/>
    <property type="match status" value="1"/>
</dbReference>
<name>A0A917Y9M5_9ACTN</name>
<evidence type="ECO:0000313" key="2">
    <source>
        <dbReference type="EMBL" id="GGN77988.1"/>
    </source>
</evidence>
<dbReference type="SUPFAM" id="SSF51445">
    <property type="entry name" value="(Trans)glycosidases"/>
    <property type="match status" value="1"/>
</dbReference>
<keyword evidence="3" id="KW-1185">Reference proteome</keyword>
<evidence type="ECO:0000313" key="3">
    <source>
        <dbReference type="Proteomes" id="UP000600365"/>
    </source>
</evidence>
<evidence type="ECO:0000256" key="1">
    <source>
        <dbReference type="ARBA" id="ARBA00022801"/>
    </source>
</evidence>
<accession>A0A917Y9M5</accession>
<evidence type="ECO:0008006" key="4">
    <source>
        <dbReference type="Google" id="ProtNLM"/>
    </source>
</evidence>
<dbReference type="InterPro" id="IPR036962">
    <property type="entry name" value="Glyco_hydro_3_N_sf"/>
</dbReference>
<dbReference type="InterPro" id="IPR017853">
    <property type="entry name" value="GH"/>
</dbReference>
<dbReference type="EMBL" id="BMMM01000012">
    <property type="protein sequence ID" value="GGN77988.1"/>
    <property type="molecule type" value="Genomic_DNA"/>
</dbReference>
<gene>
    <name evidence="2" type="ORF">GCM10011579_060700</name>
</gene>
<organism evidence="2 3">
    <name type="scientific">Streptomyces albiflavescens</name>
    <dbReference type="NCBI Taxonomy" id="1623582"/>
    <lineage>
        <taxon>Bacteria</taxon>
        <taxon>Bacillati</taxon>
        <taxon>Actinomycetota</taxon>
        <taxon>Actinomycetes</taxon>
        <taxon>Kitasatosporales</taxon>
        <taxon>Streptomycetaceae</taxon>
        <taxon>Streptomyces</taxon>
    </lineage>
</organism>
<dbReference type="GO" id="GO:0004553">
    <property type="term" value="F:hydrolase activity, hydrolyzing O-glycosyl compounds"/>
    <property type="evidence" value="ECO:0007669"/>
    <property type="project" value="InterPro"/>
</dbReference>
<dbReference type="GO" id="GO:0005975">
    <property type="term" value="P:carbohydrate metabolic process"/>
    <property type="evidence" value="ECO:0007669"/>
    <property type="project" value="InterPro"/>
</dbReference>
<sequence>MPYYGQPVGTDWEEVGFGFNRDVLTDLLRGRLGFDGIVCTDWGLLTDAPVFDELFPPAPGVPST</sequence>
<protein>
    <recommendedName>
        <fullName evidence="4">Beta-glucosidase</fullName>
    </recommendedName>
</protein>
<reference evidence="2 3" key="1">
    <citation type="journal article" date="2014" name="Int. J. Syst. Evol. Microbiol.">
        <title>Complete genome sequence of Corynebacterium casei LMG S-19264T (=DSM 44701T), isolated from a smear-ripened cheese.</title>
        <authorList>
            <consortium name="US DOE Joint Genome Institute (JGI-PGF)"/>
            <person name="Walter F."/>
            <person name="Albersmeier A."/>
            <person name="Kalinowski J."/>
            <person name="Ruckert C."/>
        </authorList>
    </citation>
    <scope>NUCLEOTIDE SEQUENCE [LARGE SCALE GENOMIC DNA]</scope>
    <source>
        <strain evidence="2 3">CGMCC 4.7111</strain>
    </source>
</reference>
<keyword evidence="1" id="KW-0378">Hydrolase</keyword>
<dbReference type="AlphaFoldDB" id="A0A917Y9M5"/>